<dbReference type="GO" id="GO:0003677">
    <property type="term" value="F:DNA binding"/>
    <property type="evidence" value="ECO:0007669"/>
    <property type="project" value="InterPro"/>
</dbReference>
<proteinExistence type="predicted"/>
<dbReference type="PROSITE" id="PS50943">
    <property type="entry name" value="HTH_CROC1"/>
    <property type="match status" value="1"/>
</dbReference>
<accession>A0A1H7P490</accession>
<dbReference type="STRING" id="188906.SAMN04488526_2402"/>
<dbReference type="AlphaFoldDB" id="A0A1H7P490"/>
<sequence length="76" mass="8787">MSKSIYDEEYRKLIDDLRSERKAAGLTQQALADKLAKPQSFVAKVEGYERRLDVIEFVHWCRALETDASAILRLET</sequence>
<reference evidence="2 3" key="1">
    <citation type="submission" date="2016-10" db="EMBL/GenBank/DDBJ databases">
        <authorList>
            <person name="de Groot N.N."/>
        </authorList>
    </citation>
    <scope>NUCLEOTIDE SEQUENCE [LARGE SCALE GENOMIC DNA]</scope>
    <source>
        <strain evidence="2 3">DSM 14858</strain>
    </source>
</reference>
<evidence type="ECO:0000259" key="1">
    <source>
        <dbReference type="PROSITE" id="PS50943"/>
    </source>
</evidence>
<dbReference type="CDD" id="cd00093">
    <property type="entry name" value="HTH_XRE"/>
    <property type="match status" value="1"/>
</dbReference>
<dbReference type="RefSeq" id="WP_092763036.1">
    <property type="nucleotide sequence ID" value="NZ_FNZQ01000004.1"/>
</dbReference>
<evidence type="ECO:0000313" key="3">
    <source>
        <dbReference type="Proteomes" id="UP000199283"/>
    </source>
</evidence>
<evidence type="ECO:0000313" key="2">
    <source>
        <dbReference type="EMBL" id="SEL30264.1"/>
    </source>
</evidence>
<dbReference type="OrthoDB" id="9803379at2"/>
<dbReference type="SMART" id="SM00530">
    <property type="entry name" value="HTH_XRE"/>
    <property type="match status" value="1"/>
</dbReference>
<keyword evidence="3" id="KW-1185">Reference proteome</keyword>
<dbReference type="InterPro" id="IPR001387">
    <property type="entry name" value="Cro/C1-type_HTH"/>
</dbReference>
<dbReference type="SUPFAM" id="SSF47413">
    <property type="entry name" value="lambda repressor-like DNA-binding domains"/>
    <property type="match status" value="1"/>
</dbReference>
<dbReference type="InterPro" id="IPR010982">
    <property type="entry name" value="Lambda_DNA-bd_dom_sf"/>
</dbReference>
<gene>
    <name evidence="2" type="ORF">SAMN04488526_2402</name>
</gene>
<dbReference type="Gene3D" id="1.10.260.40">
    <property type="entry name" value="lambda repressor-like DNA-binding domains"/>
    <property type="match status" value="1"/>
</dbReference>
<dbReference type="EMBL" id="FNZQ01000004">
    <property type="protein sequence ID" value="SEL30264.1"/>
    <property type="molecule type" value="Genomic_DNA"/>
</dbReference>
<organism evidence="2 3">
    <name type="scientific">Jannaschia helgolandensis</name>
    <dbReference type="NCBI Taxonomy" id="188906"/>
    <lineage>
        <taxon>Bacteria</taxon>
        <taxon>Pseudomonadati</taxon>
        <taxon>Pseudomonadota</taxon>
        <taxon>Alphaproteobacteria</taxon>
        <taxon>Rhodobacterales</taxon>
        <taxon>Roseobacteraceae</taxon>
        <taxon>Jannaschia</taxon>
    </lineage>
</organism>
<feature type="domain" description="HTH cro/C1-type" evidence="1">
    <location>
        <begin position="17"/>
        <end position="71"/>
    </location>
</feature>
<name>A0A1H7P490_9RHOB</name>
<dbReference type="Proteomes" id="UP000199283">
    <property type="component" value="Unassembled WGS sequence"/>
</dbReference>
<protein>
    <recommendedName>
        <fullName evidence="1">HTH cro/C1-type domain-containing protein</fullName>
    </recommendedName>
</protein>